<dbReference type="EMBL" id="JARIHO010000008">
    <property type="protein sequence ID" value="KAJ7357051.1"/>
    <property type="molecule type" value="Genomic_DNA"/>
</dbReference>
<name>A0AAD7AFA1_9AGAR</name>
<gene>
    <name evidence="1" type="ORF">DFH08DRAFT_689355</name>
</gene>
<comment type="caution">
    <text evidence="1">The sequence shown here is derived from an EMBL/GenBank/DDBJ whole genome shotgun (WGS) entry which is preliminary data.</text>
</comment>
<keyword evidence="2" id="KW-1185">Reference proteome</keyword>
<dbReference type="AlphaFoldDB" id="A0AAD7AFA1"/>
<accession>A0AAD7AFA1</accession>
<proteinExistence type="predicted"/>
<sequence>MSLFKARGVVRLCVRGKTPCRRWSSSFVRNPSGSAPREVPTPLLFVSAKEWDIDSYKGIDTLATILSMKRFTCVHCDLSLPRVDPLDSDKLMHHFISDLKAELRLSWPGAPFPPVLFARSAASIIAQTYISSNPVSAMMLWGNNIPATNAELAGGLLPTPLAEFNFEPKFPIALLTTLREMDRLRETNRLAQADVCLSIDACSIIANSIFVATQVELLTTADLESQDALVKIECWLDDLGI</sequence>
<evidence type="ECO:0000313" key="1">
    <source>
        <dbReference type="EMBL" id="KAJ7357051.1"/>
    </source>
</evidence>
<dbReference type="Proteomes" id="UP001218218">
    <property type="component" value="Unassembled WGS sequence"/>
</dbReference>
<reference evidence="1" key="1">
    <citation type="submission" date="2023-03" db="EMBL/GenBank/DDBJ databases">
        <title>Massive genome expansion in bonnet fungi (Mycena s.s.) driven by repeated elements and novel gene families across ecological guilds.</title>
        <authorList>
            <consortium name="Lawrence Berkeley National Laboratory"/>
            <person name="Harder C.B."/>
            <person name="Miyauchi S."/>
            <person name="Viragh M."/>
            <person name="Kuo A."/>
            <person name="Thoen E."/>
            <person name="Andreopoulos B."/>
            <person name="Lu D."/>
            <person name="Skrede I."/>
            <person name="Drula E."/>
            <person name="Henrissat B."/>
            <person name="Morin E."/>
            <person name="Kohler A."/>
            <person name="Barry K."/>
            <person name="LaButti K."/>
            <person name="Morin E."/>
            <person name="Salamov A."/>
            <person name="Lipzen A."/>
            <person name="Mereny Z."/>
            <person name="Hegedus B."/>
            <person name="Baldrian P."/>
            <person name="Stursova M."/>
            <person name="Weitz H."/>
            <person name="Taylor A."/>
            <person name="Grigoriev I.V."/>
            <person name="Nagy L.G."/>
            <person name="Martin F."/>
            <person name="Kauserud H."/>
        </authorList>
    </citation>
    <scope>NUCLEOTIDE SEQUENCE</scope>
    <source>
        <strain evidence="1">CBHHK002</strain>
    </source>
</reference>
<organism evidence="1 2">
    <name type="scientific">Mycena albidolilacea</name>
    <dbReference type="NCBI Taxonomy" id="1033008"/>
    <lineage>
        <taxon>Eukaryota</taxon>
        <taxon>Fungi</taxon>
        <taxon>Dikarya</taxon>
        <taxon>Basidiomycota</taxon>
        <taxon>Agaricomycotina</taxon>
        <taxon>Agaricomycetes</taxon>
        <taxon>Agaricomycetidae</taxon>
        <taxon>Agaricales</taxon>
        <taxon>Marasmiineae</taxon>
        <taxon>Mycenaceae</taxon>
        <taxon>Mycena</taxon>
    </lineage>
</organism>
<protein>
    <submittedName>
        <fullName evidence="1">Uncharacterized protein</fullName>
    </submittedName>
</protein>
<evidence type="ECO:0000313" key="2">
    <source>
        <dbReference type="Proteomes" id="UP001218218"/>
    </source>
</evidence>